<dbReference type="Proteomes" id="UP000224080">
    <property type="component" value="Unassembled WGS sequence"/>
</dbReference>
<comment type="caution">
    <text evidence="1">The sequence shown here is derived from an EMBL/GenBank/DDBJ whole genome shotgun (WGS) entry which is preliminary data.</text>
</comment>
<dbReference type="AlphaFoldDB" id="A0A2B7WN30"/>
<reference evidence="1 2" key="1">
    <citation type="submission" date="2017-10" db="EMBL/GenBank/DDBJ databases">
        <title>Comparative genomics in systemic dimorphic fungi from Ajellomycetaceae.</title>
        <authorList>
            <person name="Munoz J.F."/>
            <person name="Mcewen J.G."/>
            <person name="Clay O.K."/>
            <person name="Cuomo C.A."/>
        </authorList>
    </citation>
    <scope>NUCLEOTIDE SEQUENCE [LARGE SCALE GENOMIC DNA]</scope>
    <source>
        <strain evidence="1 2">UAMH130</strain>
    </source>
</reference>
<gene>
    <name evidence="1" type="ORF">GX51_07028</name>
</gene>
<evidence type="ECO:0000313" key="2">
    <source>
        <dbReference type="Proteomes" id="UP000224080"/>
    </source>
</evidence>
<sequence>MIVRALDGLPELQPLNIGRERVYYITMFSKAELIALCLAGLFTLISIYSRLTLYADGRVSQEIEVSDVSWTLEFKEQPNVTAFALERRKQSILNGKCDSIIFEKYALQSDGLFAMTSRDSFLVNISASPDRIFTCVNRFRLLAFATIEMTGDLTTPRVLEPRELPDTNNIFSQIGTALWEGRRDWMGGSTTSSLCLRSRQKQQGQIRGAH</sequence>
<organism evidence="1 2">
    <name type="scientific">Blastomyces parvus</name>
    <dbReference type="NCBI Taxonomy" id="2060905"/>
    <lineage>
        <taxon>Eukaryota</taxon>
        <taxon>Fungi</taxon>
        <taxon>Dikarya</taxon>
        <taxon>Ascomycota</taxon>
        <taxon>Pezizomycotina</taxon>
        <taxon>Eurotiomycetes</taxon>
        <taxon>Eurotiomycetidae</taxon>
        <taxon>Onygenales</taxon>
        <taxon>Ajellomycetaceae</taxon>
        <taxon>Blastomyces</taxon>
    </lineage>
</organism>
<accession>A0A2B7WN30</accession>
<evidence type="ECO:0000313" key="1">
    <source>
        <dbReference type="EMBL" id="PGG98054.1"/>
    </source>
</evidence>
<keyword evidence="2" id="KW-1185">Reference proteome</keyword>
<proteinExistence type="predicted"/>
<protein>
    <submittedName>
        <fullName evidence="1">Uncharacterized protein</fullName>
    </submittedName>
</protein>
<name>A0A2B7WN30_9EURO</name>
<dbReference type="OrthoDB" id="4182504at2759"/>
<dbReference type="EMBL" id="PDNC01000129">
    <property type="protein sequence ID" value="PGG98054.1"/>
    <property type="molecule type" value="Genomic_DNA"/>
</dbReference>